<dbReference type="InterPro" id="IPR029068">
    <property type="entry name" value="Glyas_Bleomycin-R_OHBP_Dase"/>
</dbReference>
<dbReference type="Pfam" id="PF18029">
    <property type="entry name" value="Glyoxalase_6"/>
    <property type="match status" value="1"/>
</dbReference>
<organism evidence="2 3">
    <name type="scientific">Nonomuraea jiangxiensis</name>
    <dbReference type="NCBI Taxonomy" id="633440"/>
    <lineage>
        <taxon>Bacteria</taxon>
        <taxon>Bacillati</taxon>
        <taxon>Actinomycetota</taxon>
        <taxon>Actinomycetes</taxon>
        <taxon>Streptosporangiales</taxon>
        <taxon>Streptosporangiaceae</taxon>
        <taxon>Nonomuraea</taxon>
    </lineage>
</organism>
<dbReference type="OrthoDB" id="956698at2"/>
<evidence type="ECO:0000313" key="2">
    <source>
        <dbReference type="EMBL" id="SDL80072.1"/>
    </source>
</evidence>
<dbReference type="Gene3D" id="3.10.180.10">
    <property type="entry name" value="2,3-Dihydroxybiphenyl 1,2-Dioxygenase, domain 1"/>
    <property type="match status" value="1"/>
</dbReference>
<dbReference type="STRING" id="633440.SAMN05421869_1313"/>
<sequence length="160" mass="17396">MIANEHPDPIVVRQLRLVVEAEDYEAALAFYRDALGLPEQAAFSSGDGARVVILEAGRATLEIANPAQKRMIDEVEVGRPVAPKIRVAFEVDDARAASERLVSAGAEQVAPPTTTPWQSLNARLNAPAGLHITVFQELLSKEDRIELDGFSTEQHSENPS</sequence>
<dbReference type="AlphaFoldDB" id="A0A1G9N0L9"/>
<name>A0A1G9N0L9_9ACTN</name>
<dbReference type="Proteomes" id="UP000199202">
    <property type="component" value="Unassembled WGS sequence"/>
</dbReference>
<evidence type="ECO:0000259" key="1">
    <source>
        <dbReference type="PROSITE" id="PS51819"/>
    </source>
</evidence>
<feature type="domain" description="VOC" evidence="1">
    <location>
        <begin position="13"/>
        <end position="137"/>
    </location>
</feature>
<dbReference type="InterPro" id="IPR037523">
    <property type="entry name" value="VOC_core"/>
</dbReference>
<keyword evidence="3" id="KW-1185">Reference proteome</keyword>
<accession>A0A1G9N0L9</accession>
<dbReference type="SUPFAM" id="SSF54593">
    <property type="entry name" value="Glyoxalase/Bleomycin resistance protein/Dihydroxybiphenyl dioxygenase"/>
    <property type="match status" value="1"/>
</dbReference>
<protein>
    <recommendedName>
        <fullName evidence="1">VOC domain-containing protein</fullName>
    </recommendedName>
</protein>
<evidence type="ECO:0000313" key="3">
    <source>
        <dbReference type="Proteomes" id="UP000199202"/>
    </source>
</evidence>
<gene>
    <name evidence="2" type="ORF">SAMN05421869_1313</name>
</gene>
<dbReference type="PROSITE" id="PS51819">
    <property type="entry name" value="VOC"/>
    <property type="match status" value="1"/>
</dbReference>
<dbReference type="InterPro" id="IPR041581">
    <property type="entry name" value="Glyoxalase_6"/>
</dbReference>
<dbReference type="EMBL" id="FNDJ01000031">
    <property type="protein sequence ID" value="SDL80072.1"/>
    <property type="molecule type" value="Genomic_DNA"/>
</dbReference>
<proteinExistence type="predicted"/>
<dbReference type="RefSeq" id="WP_090945578.1">
    <property type="nucleotide sequence ID" value="NZ_FNDJ01000031.1"/>
</dbReference>
<reference evidence="2 3" key="1">
    <citation type="submission" date="2016-10" db="EMBL/GenBank/DDBJ databases">
        <authorList>
            <person name="de Groot N.N."/>
        </authorList>
    </citation>
    <scope>NUCLEOTIDE SEQUENCE [LARGE SCALE GENOMIC DNA]</scope>
    <source>
        <strain evidence="2 3">CGMCC 4.6533</strain>
    </source>
</reference>